<dbReference type="EMBL" id="HACG01015815">
    <property type="protein sequence ID" value="CEK62680.1"/>
    <property type="molecule type" value="Transcribed_RNA"/>
</dbReference>
<organism evidence="1">
    <name type="scientific">Arion vulgaris</name>
    <dbReference type="NCBI Taxonomy" id="1028688"/>
    <lineage>
        <taxon>Eukaryota</taxon>
        <taxon>Metazoa</taxon>
        <taxon>Spiralia</taxon>
        <taxon>Lophotrochozoa</taxon>
        <taxon>Mollusca</taxon>
        <taxon>Gastropoda</taxon>
        <taxon>Heterobranchia</taxon>
        <taxon>Euthyneura</taxon>
        <taxon>Panpulmonata</taxon>
        <taxon>Eupulmonata</taxon>
        <taxon>Stylommatophora</taxon>
        <taxon>Helicina</taxon>
        <taxon>Arionoidea</taxon>
        <taxon>Arionidae</taxon>
        <taxon>Arion</taxon>
    </lineage>
</organism>
<gene>
    <name evidence="1" type="primary">ORF45875</name>
</gene>
<accession>A0A0B6Z4N4</accession>
<protein>
    <submittedName>
        <fullName evidence="1">Uncharacterized protein</fullName>
    </submittedName>
</protein>
<name>A0A0B6Z4N4_9EUPU</name>
<evidence type="ECO:0000313" key="1">
    <source>
        <dbReference type="EMBL" id="CEK62680.1"/>
    </source>
</evidence>
<dbReference type="AlphaFoldDB" id="A0A0B6Z4N4"/>
<reference evidence="1" key="1">
    <citation type="submission" date="2014-12" db="EMBL/GenBank/DDBJ databases">
        <title>Insight into the proteome of Arion vulgaris.</title>
        <authorList>
            <person name="Aradska J."/>
            <person name="Bulat T."/>
            <person name="Smidak R."/>
            <person name="Sarate P."/>
            <person name="Gangsoo J."/>
            <person name="Sialana F."/>
            <person name="Bilban M."/>
            <person name="Lubec G."/>
        </authorList>
    </citation>
    <scope>NUCLEOTIDE SEQUENCE</scope>
    <source>
        <tissue evidence="1">Skin</tissue>
    </source>
</reference>
<sequence>MMANAPMTTPMTTNIVCRISNQLTLKPNKSLNTPAIIICRALNEVPQNTHVPIITISAANRDAKGVLPKQSKKRDIVQILCPVTVVKQQPHRCIFYCTMIYLSF</sequence>
<proteinExistence type="predicted"/>